<dbReference type="EMBL" id="BJWL01000211">
    <property type="protein sequence ID" value="GFS34367.1"/>
    <property type="molecule type" value="Genomic_DNA"/>
</dbReference>
<dbReference type="AlphaFoldDB" id="A0A7J0DFY0"/>
<keyword evidence="2" id="KW-1185">Reference proteome</keyword>
<name>A0A7J0DFY0_9ERIC</name>
<comment type="caution">
    <text evidence="1">The sequence shown here is derived from an EMBL/GenBank/DDBJ whole genome shotgun (WGS) entry which is preliminary data.</text>
</comment>
<sequence>MLITPAPRTTSSLLRPLIAPCRGGSSRHNQIALLDEINHKAQSPGMLSAVSTRSHIANFMSHQRAHRPSPPRHSL</sequence>
<proteinExistence type="predicted"/>
<evidence type="ECO:0000313" key="2">
    <source>
        <dbReference type="Proteomes" id="UP000585474"/>
    </source>
</evidence>
<evidence type="ECO:0000313" key="1">
    <source>
        <dbReference type="EMBL" id="GFS34367.1"/>
    </source>
</evidence>
<reference evidence="2" key="1">
    <citation type="submission" date="2019-07" db="EMBL/GenBank/DDBJ databases">
        <title>De Novo Assembly of kiwifruit Actinidia rufa.</title>
        <authorList>
            <person name="Sugita-Konishi S."/>
            <person name="Sato K."/>
            <person name="Mori E."/>
            <person name="Abe Y."/>
            <person name="Kisaki G."/>
            <person name="Hamano K."/>
            <person name="Suezawa K."/>
            <person name="Otani M."/>
            <person name="Fukuda T."/>
            <person name="Manabe T."/>
            <person name="Gomi K."/>
            <person name="Tabuchi M."/>
            <person name="Akimitsu K."/>
            <person name="Kataoka I."/>
        </authorList>
    </citation>
    <scope>NUCLEOTIDE SEQUENCE [LARGE SCALE GENOMIC DNA]</scope>
    <source>
        <strain evidence="2">cv. Fuchu</strain>
    </source>
</reference>
<organism evidence="1 2">
    <name type="scientific">Actinidia rufa</name>
    <dbReference type="NCBI Taxonomy" id="165716"/>
    <lineage>
        <taxon>Eukaryota</taxon>
        <taxon>Viridiplantae</taxon>
        <taxon>Streptophyta</taxon>
        <taxon>Embryophyta</taxon>
        <taxon>Tracheophyta</taxon>
        <taxon>Spermatophyta</taxon>
        <taxon>Magnoliopsida</taxon>
        <taxon>eudicotyledons</taxon>
        <taxon>Gunneridae</taxon>
        <taxon>Pentapetalae</taxon>
        <taxon>asterids</taxon>
        <taxon>Ericales</taxon>
        <taxon>Actinidiaceae</taxon>
        <taxon>Actinidia</taxon>
    </lineage>
</organism>
<dbReference type="Proteomes" id="UP000585474">
    <property type="component" value="Unassembled WGS sequence"/>
</dbReference>
<accession>A0A7J0DFY0</accession>
<protein>
    <submittedName>
        <fullName evidence="1">Uncharacterized protein</fullName>
    </submittedName>
</protein>
<gene>
    <name evidence="1" type="ORF">Acr_00g0033600</name>
</gene>